<keyword evidence="1" id="KW-1133">Transmembrane helix</keyword>
<keyword evidence="1" id="KW-0472">Membrane</keyword>
<organism evidence="2 3">
    <name type="scientific">Psychromonas marina</name>
    <dbReference type="NCBI Taxonomy" id="88364"/>
    <lineage>
        <taxon>Bacteria</taxon>
        <taxon>Pseudomonadati</taxon>
        <taxon>Pseudomonadota</taxon>
        <taxon>Gammaproteobacteria</taxon>
        <taxon>Alteromonadales</taxon>
        <taxon>Psychromonadaceae</taxon>
        <taxon>Psychromonas</taxon>
    </lineage>
</organism>
<keyword evidence="1" id="KW-0812">Transmembrane</keyword>
<dbReference type="InterPro" id="IPR012902">
    <property type="entry name" value="N_methyl_site"/>
</dbReference>
<comment type="caution">
    <text evidence="2">The sequence shown here is derived from an EMBL/GenBank/DDBJ whole genome shotgun (WGS) entry which is preliminary data.</text>
</comment>
<gene>
    <name evidence="2" type="ORF">GCM10007916_13880</name>
</gene>
<dbReference type="SUPFAM" id="SSF54523">
    <property type="entry name" value="Pili subunits"/>
    <property type="match status" value="1"/>
</dbReference>
<dbReference type="Gene3D" id="3.30.700.10">
    <property type="entry name" value="Glycoprotein, Type 4 Pilin"/>
    <property type="match status" value="1"/>
</dbReference>
<name>A0ABQ6DYS5_9GAMM</name>
<dbReference type="NCBIfam" id="TIGR02532">
    <property type="entry name" value="IV_pilin_GFxxxE"/>
    <property type="match status" value="1"/>
</dbReference>
<dbReference type="Proteomes" id="UP001157353">
    <property type="component" value="Unassembled WGS sequence"/>
</dbReference>
<evidence type="ECO:0000313" key="3">
    <source>
        <dbReference type="Proteomes" id="UP001157353"/>
    </source>
</evidence>
<accession>A0ABQ6DYS5</accession>
<evidence type="ECO:0008006" key="4">
    <source>
        <dbReference type="Google" id="ProtNLM"/>
    </source>
</evidence>
<protein>
    <recommendedName>
        <fullName evidence="4">Prepilin-type N-terminal cleavage/methylation domain-containing protein</fullName>
    </recommendedName>
</protein>
<keyword evidence="3" id="KW-1185">Reference proteome</keyword>
<dbReference type="Pfam" id="PF07963">
    <property type="entry name" value="N_methyl"/>
    <property type="match status" value="1"/>
</dbReference>
<dbReference type="InterPro" id="IPR045584">
    <property type="entry name" value="Pilin-like"/>
</dbReference>
<dbReference type="RefSeq" id="WP_284203436.1">
    <property type="nucleotide sequence ID" value="NZ_BSPQ01000002.1"/>
</dbReference>
<dbReference type="EMBL" id="BSPQ01000002">
    <property type="protein sequence ID" value="GLS90321.1"/>
    <property type="molecule type" value="Genomic_DNA"/>
</dbReference>
<evidence type="ECO:0000313" key="2">
    <source>
        <dbReference type="EMBL" id="GLS90321.1"/>
    </source>
</evidence>
<proteinExistence type="predicted"/>
<feature type="transmembrane region" description="Helical" evidence="1">
    <location>
        <begin position="12"/>
        <end position="32"/>
    </location>
</feature>
<sequence>MKIFMKSNKRGFTLIELVIVIIILAILAAVALPKFIDLQGDAREAVIKEVSGTIHAFDNLVYAKAAILGIETNDRNSSTTSQDTQGGFFVDGNFVLTIHGHPWLFDGPTLSNLLDADVQFQTDNTANANCVYSGDFCAMMFNGPDAPGAIGIPFSPGNAVVIYNPNSSVDDQCFAYYIFDRADNGVQIGAVTSGCQ</sequence>
<reference evidence="3" key="1">
    <citation type="journal article" date="2019" name="Int. J. Syst. Evol. Microbiol.">
        <title>The Global Catalogue of Microorganisms (GCM) 10K type strain sequencing project: providing services to taxonomists for standard genome sequencing and annotation.</title>
        <authorList>
            <consortium name="The Broad Institute Genomics Platform"/>
            <consortium name="The Broad Institute Genome Sequencing Center for Infectious Disease"/>
            <person name="Wu L."/>
            <person name="Ma J."/>
        </authorList>
    </citation>
    <scope>NUCLEOTIDE SEQUENCE [LARGE SCALE GENOMIC DNA]</scope>
    <source>
        <strain evidence="3">NBRC 103166</strain>
    </source>
</reference>
<evidence type="ECO:0000256" key="1">
    <source>
        <dbReference type="SAM" id="Phobius"/>
    </source>
</evidence>
<dbReference type="PROSITE" id="PS00409">
    <property type="entry name" value="PROKAR_NTER_METHYL"/>
    <property type="match status" value="1"/>
</dbReference>